<dbReference type="Gene3D" id="3.30.420.10">
    <property type="entry name" value="Ribonuclease H-like superfamily/Ribonuclease H"/>
    <property type="match status" value="1"/>
</dbReference>
<evidence type="ECO:0000313" key="4">
    <source>
        <dbReference type="EMBL" id="KAK9068374.1"/>
    </source>
</evidence>
<keyword evidence="5" id="KW-1185">Reference proteome</keyword>
<dbReference type="EMBL" id="JBCNJP010000014">
    <property type="protein sequence ID" value="KAK9068374.1"/>
    <property type="molecule type" value="Genomic_DNA"/>
</dbReference>
<evidence type="ECO:0000256" key="1">
    <source>
        <dbReference type="SAM" id="MobiDB-lite"/>
    </source>
</evidence>
<organism evidence="4 5">
    <name type="scientific">Deinandra increscens subsp. villosa</name>
    <dbReference type="NCBI Taxonomy" id="3103831"/>
    <lineage>
        <taxon>Eukaryota</taxon>
        <taxon>Viridiplantae</taxon>
        <taxon>Streptophyta</taxon>
        <taxon>Embryophyta</taxon>
        <taxon>Tracheophyta</taxon>
        <taxon>Spermatophyta</taxon>
        <taxon>Magnoliopsida</taxon>
        <taxon>eudicotyledons</taxon>
        <taxon>Gunneridae</taxon>
        <taxon>Pentapetalae</taxon>
        <taxon>asterids</taxon>
        <taxon>campanulids</taxon>
        <taxon>Asterales</taxon>
        <taxon>Asteraceae</taxon>
        <taxon>Asteroideae</taxon>
        <taxon>Heliantheae alliance</taxon>
        <taxon>Madieae</taxon>
        <taxon>Madiinae</taxon>
        <taxon>Deinandra</taxon>
    </lineage>
</organism>
<feature type="domain" description="Retrovirus-related Pol polyprotein from transposon TNT 1-94-like beta-barrel" evidence="3">
    <location>
        <begin position="323"/>
        <end position="397"/>
    </location>
</feature>
<dbReference type="InterPro" id="IPR025724">
    <property type="entry name" value="GAG-pre-integrase_dom"/>
</dbReference>
<reference evidence="4 5" key="1">
    <citation type="submission" date="2024-04" db="EMBL/GenBank/DDBJ databases">
        <title>The reference genome of an endangered Asteraceae, Deinandra increscens subsp. villosa, native to the Central Coast of California.</title>
        <authorList>
            <person name="Guilliams M."/>
            <person name="Hasenstab-Lehman K."/>
            <person name="Meyer R."/>
            <person name="Mcevoy S."/>
        </authorList>
    </citation>
    <scope>NUCLEOTIDE SEQUENCE [LARGE SCALE GENOMIC DNA]</scope>
    <source>
        <tissue evidence="4">Leaf</tissue>
    </source>
</reference>
<dbReference type="InterPro" id="IPR054722">
    <property type="entry name" value="PolX-like_BBD"/>
</dbReference>
<dbReference type="AlphaFoldDB" id="A0AAP0D4T3"/>
<dbReference type="Pfam" id="PF14223">
    <property type="entry name" value="Retrotran_gag_2"/>
    <property type="match status" value="1"/>
</dbReference>
<dbReference type="SUPFAM" id="SSF53098">
    <property type="entry name" value="Ribonuclease H-like"/>
    <property type="match status" value="1"/>
</dbReference>
<comment type="caution">
    <text evidence="4">The sequence shown here is derived from an EMBL/GenBank/DDBJ whole genome shotgun (WGS) entry which is preliminary data.</text>
</comment>
<proteinExistence type="predicted"/>
<feature type="domain" description="GAG-pre-integrase" evidence="2">
    <location>
        <begin position="429"/>
        <end position="494"/>
    </location>
</feature>
<protein>
    <recommendedName>
        <fullName evidence="6">GAG-pre-integrase domain-containing protein</fullName>
    </recommendedName>
</protein>
<name>A0AAP0D4T3_9ASTR</name>
<evidence type="ECO:0008006" key="6">
    <source>
        <dbReference type="Google" id="ProtNLM"/>
    </source>
</evidence>
<evidence type="ECO:0000259" key="3">
    <source>
        <dbReference type="Pfam" id="PF22936"/>
    </source>
</evidence>
<dbReference type="PANTHER" id="PTHR47481:SF3">
    <property type="entry name" value="GAG-POLYPEPTIDE OF LTR COPIA-TYPE-RELATED"/>
    <property type="match status" value="1"/>
</dbReference>
<dbReference type="InterPro" id="IPR012337">
    <property type="entry name" value="RNaseH-like_sf"/>
</dbReference>
<dbReference type="Pfam" id="PF22936">
    <property type="entry name" value="Pol_BBD"/>
    <property type="match status" value="1"/>
</dbReference>
<dbReference type="GO" id="GO:0003676">
    <property type="term" value="F:nucleic acid binding"/>
    <property type="evidence" value="ECO:0007669"/>
    <property type="project" value="InterPro"/>
</dbReference>
<dbReference type="PANTHER" id="PTHR47481">
    <property type="match status" value="1"/>
</dbReference>
<sequence length="562" mass="61837">MASSSSPLNINGIFNSLIKLDSSTYLLWRNQLLPILTFQNLLPHIDGTAVAPPENVTSGDKPAPNPEYKTWKDNDQQTVIILHASLSKESAAVVVGLTTARQIWLALESAYGNPSVERIQLLRDSLRQMTKGDRSVAEYGREFKNTHDQLSAVGHRVDPSELNRWFVTGLGPSFLSFSSTAGALYPSATFSDLLAKAESFELLSRAISGQNPTPPPPVAFAAQMAKTPSTNPNPHRKSPGNYNRNRGNFNRNKNNHNSDPCQWCGIPGHKANVCRKLLKAMGSSKSGSSSNAPKTSAVDEDTIARAFAAQCNTGPSETTDPDWYVDSGASDHMSGMSNKMTNLKHKSGNSRVTFGDGNSLPVTHTGDSMIENNIKLKDVLLVPNIHKNLISVGKLTQTNDIDVLFSHPLFYIQDRLTRNVLAQGRCKDGLYVLETKNKAFVAIQPRPKASFEDWHARLGHASFEIIKNLQSDGVISATSLLPKPGVCSPCEMAKAHKLPFCLNEKRALEPLDLVHCDLWGPSPVTSIGNYRYYAAFVDDHSRFCWLYPLKSKNEFYNALVIF</sequence>
<gene>
    <name evidence="4" type="ORF">SSX86_012487</name>
</gene>
<dbReference type="InterPro" id="IPR036397">
    <property type="entry name" value="RNaseH_sf"/>
</dbReference>
<dbReference type="Pfam" id="PF13976">
    <property type="entry name" value="gag_pre-integrs"/>
    <property type="match status" value="1"/>
</dbReference>
<dbReference type="Proteomes" id="UP001408789">
    <property type="component" value="Unassembled WGS sequence"/>
</dbReference>
<evidence type="ECO:0000313" key="5">
    <source>
        <dbReference type="Proteomes" id="UP001408789"/>
    </source>
</evidence>
<accession>A0AAP0D4T3</accession>
<evidence type="ECO:0000259" key="2">
    <source>
        <dbReference type="Pfam" id="PF13976"/>
    </source>
</evidence>
<feature type="region of interest" description="Disordered" evidence="1">
    <location>
        <begin position="225"/>
        <end position="246"/>
    </location>
</feature>